<dbReference type="PANTHER" id="PTHR47274:SF1">
    <property type="entry name" value="BTB_POZ DOMAIN CONTAINING PROTEIN, EXPRESSED"/>
    <property type="match status" value="1"/>
</dbReference>
<feature type="compositionally biased region" description="Basic and acidic residues" evidence="3">
    <location>
        <begin position="1"/>
        <end position="10"/>
    </location>
</feature>
<evidence type="ECO:0000256" key="2">
    <source>
        <dbReference type="ARBA" id="ARBA00004906"/>
    </source>
</evidence>
<organism evidence="5 6">
    <name type="scientific">Theobroma cacao</name>
    <name type="common">Cacao</name>
    <name type="synonym">Cocoa</name>
    <dbReference type="NCBI Taxonomy" id="3641"/>
    <lineage>
        <taxon>Eukaryota</taxon>
        <taxon>Viridiplantae</taxon>
        <taxon>Streptophyta</taxon>
        <taxon>Embryophyta</taxon>
        <taxon>Tracheophyta</taxon>
        <taxon>Spermatophyta</taxon>
        <taxon>Magnoliopsida</taxon>
        <taxon>eudicotyledons</taxon>
        <taxon>Gunneridae</taxon>
        <taxon>Pentapetalae</taxon>
        <taxon>rosids</taxon>
        <taxon>malvids</taxon>
        <taxon>Malvales</taxon>
        <taxon>Malvaceae</taxon>
        <taxon>Byttnerioideae</taxon>
        <taxon>Theobroma</taxon>
    </lineage>
</organism>
<name>A0AB32X3L1_THECC</name>
<dbReference type="PANTHER" id="PTHR47274">
    <property type="entry name" value="BTB/POZ DOMAIN CONTAINING PROTEIN, EXPRESSED-RELATED"/>
    <property type="match status" value="1"/>
</dbReference>
<feature type="region of interest" description="Disordered" evidence="3">
    <location>
        <begin position="1"/>
        <end position="54"/>
    </location>
</feature>
<dbReference type="AlphaFoldDB" id="A0AB32X3L1"/>
<dbReference type="SUPFAM" id="SSF54695">
    <property type="entry name" value="POZ domain"/>
    <property type="match status" value="1"/>
</dbReference>
<reference evidence="5" key="1">
    <citation type="journal article" date="1997" name="Nucleic Acids Res.">
        <title>tRNAscan-SE: a program for improved detection of transfer RNA genes in genomic sequence.</title>
        <authorList>
            <person name="Lowe T.M."/>
            <person name="Eddy S.R."/>
        </authorList>
    </citation>
    <scope>NUCLEOTIDE SEQUENCE [LARGE SCALE GENOMIC DNA]</scope>
    <source>
        <strain evidence="5">r\B97-61/B2</strain>
    </source>
</reference>
<feature type="compositionally biased region" description="Low complexity" evidence="3">
    <location>
        <begin position="72"/>
        <end position="89"/>
    </location>
</feature>
<feature type="compositionally biased region" description="Polar residues" evidence="3">
    <location>
        <begin position="42"/>
        <end position="54"/>
    </location>
</feature>
<evidence type="ECO:0000256" key="3">
    <source>
        <dbReference type="SAM" id="MobiDB-lite"/>
    </source>
</evidence>
<sequence>MSGFHFERPSSIHFGAFSSSGTTSASGFSSPFGSFASPPANTGPSTFGFSPVGVNSGNHASSGSSLFGASTGNHASSNAASATSSVSAATPQRLPSRRTNSTAPTSKNEPHANVNKAMSGLKDTEDDLKKKISFLSGFVVAFKEQTHTDIQLKPNNGPCIPAHKALLAARSEIFKNMLDSDGFKAPPSDTDTVTLSELNNEELESLLEFLYTGNLPLDKLEKHVYSLYVAADKYEIPYLQESCERYMLNSLNALNAIDILEIADAQSNKTLKETTLNFIIRNMKDIVSTTKYEVFASSNPALCMQITRAFVDAKSN</sequence>
<feature type="compositionally biased region" description="Low complexity" evidence="3">
    <location>
        <begin position="14"/>
        <end position="40"/>
    </location>
</feature>
<evidence type="ECO:0000313" key="5">
    <source>
        <dbReference type="Proteomes" id="UP000694886"/>
    </source>
</evidence>
<comment type="function">
    <text evidence="1">May act as a substrate-specific adapter of an E3 ubiquitin-protein ligase complex (CUL3-RBX1-BTB) which mediates the ubiquitination and subsequent proteasomal degradation of target proteins.</text>
</comment>
<dbReference type="Proteomes" id="UP000694886">
    <property type="component" value="Chromosome 10"/>
</dbReference>
<protein>
    <submittedName>
        <fullName evidence="6">BTB/POZ domain-containing protein At1g01640</fullName>
    </submittedName>
</protein>
<gene>
    <name evidence="6" type="primary">LOC18587384</name>
</gene>
<dbReference type="InterPro" id="IPR044784">
    <property type="entry name" value="At1g01640-like"/>
</dbReference>
<evidence type="ECO:0000313" key="6">
    <source>
        <dbReference type="RefSeq" id="XP_017984929.1"/>
    </source>
</evidence>
<proteinExistence type="predicted"/>
<dbReference type="SMART" id="SM00225">
    <property type="entry name" value="BTB"/>
    <property type="match status" value="1"/>
</dbReference>
<reference evidence="6" key="2">
    <citation type="submission" date="2025-08" db="UniProtKB">
        <authorList>
            <consortium name="RefSeq"/>
        </authorList>
    </citation>
    <scope>IDENTIFICATION</scope>
</reference>
<dbReference type="RefSeq" id="XP_017984929.1">
    <property type="nucleotide sequence ID" value="XM_018129440.1"/>
</dbReference>
<dbReference type="Gramene" id="Tc10v2_t013320.1">
    <property type="protein sequence ID" value="Tc10v2_p013320.1"/>
    <property type="gene ID" value="Tc10v2_g013320"/>
</dbReference>
<feature type="domain" description="BTB" evidence="4">
    <location>
        <begin position="148"/>
        <end position="219"/>
    </location>
</feature>
<dbReference type="Pfam" id="PF00651">
    <property type="entry name" value="BTB"/>
    <property type="match status" value="1"/>
</dbReference>
<evidence type="ECO:0000259" key="4">
    <source>
        <dbReference type="PROSITE" id="PS50097"/>
    </source>
</evidence>
<accession>A0AB32X3L1</accession>
<feature type="region of interest" description="Disordered" evidence="3">
    <location>
        <begin position="72"/>
        <end position="115"/>
    </location>
</feature>
<dbReference type="InterPro" id="IPR011333">
    <property type="entry name" value="SKP1/BTB/POZ_sf"/>
</dbReference>
<dbReference type="Gene3D" id="1.25.40.420">
    <property type="match status" value="1"/>
</dbReference>
<dbReference type="KEGG" id="tcc:18587384"/>
<dbReference type="Gene3D" id="3.30.710.10">
    <property type="entry name" value="Potassium Channel Kv1.1, Chain A"/>
    <property type="match status" value="1"/>
</dbReference>
<dbReference type="GeneID" id="18587384"/>
<dbReference type="InterPro" id="IPR000210">
    <property type="entry name" value="BTB/POZ_dom"/>
</dbReference>
<dbReference type="PROSITE" id="PS50097">
    <property type="entry name" value="BTB"/>
    <property type="match status" value="1"/>
</dbReference>
<comment type="pathway">
    <text evidence="2">Protein modification; protein ubiquitination.</text>
</comment>
<evidence type="ECO:0000256" key="1">
    <source>
        <dbReference type="ARBA" id="ARBA00002668"/>
    </source>
</evidence>
<feature type="compositionally biased region" description="Polar residues" evidence="3">
    <location>
        <begin position="97"/>
        <end position="107"/>
    </location>
</feature>